<comment type="caution">
    <text evidence="10">The sequence shown here is derived from an EMBL/GenBank/DDBJ whole genome shotgun (WGS) entry which is preliminary data.</text>
</comment>
<evidence type="ECO:0000256" key="4">
    <source>
        <dbReference type="ARBA" id="ARBA00023015"/>
    </source>
</evidence>
<evidence type="ECO:0000256" key="1">
    <source>
        <dbReference type="ARBA" id="ARBA00004123"/>
    </source>
</evidence>
<dbReference type="CDD" id="cd12148">
    <property type="entry name" value="fungal_TF_MHR"/>
    <property type="match status" value="1"/>
</dbReference>
<evidence type="ECO:0000313" key="11">
    <source>
        <dbReference type="Proteomes" id="UP000193467"/>
    </source>
</evidence>
<feature type="domain" description="Zn(2)-C6 fungal-type" evidence="9">
    <location>
        <begin position="24"/>
        <end position="56"/>
    </location>
</feature>
<dbReference type="GO" id="GO:0003677">
    <property type="term" value="F:DNA binding"/>
    <property type="evidence" value="ECO:0007669"/>
    <property type="project" value="UniProtKB-KW"/>
</dbReference>
<dbReference type="GO" id="GO:0008270">
    <property type="term" value="F:zinc ion binding"/>
    <property type="evidence" value="ECO:0007669"/>
    <property type="project" value="InterPro"/>
</dbReference>
<dbReference type="GO" id="GO:0005634">
    <property type="term" value="C:nucleus"/>
    <property type="evidence" value="ECO:0007669"/>
    <property type="project" value="UniProtKB-SubCell"/>
</dbReference>
<dbReference type="InterPro" id="IPR007219">
    <property type="entry name" value="XnlR_reg_dom"/>
</dbReference>
<dbReference type="AlphaFoldDB" id="A0A1Y2F295"/>
<keyword evidence="5" id="KW-0238">DNA-binding</keyword>
<dbReference type="PROSITE" id="PS50048">
    <property type="entry name" value="ZN2_CY6_FUNGAL_2"/>
    <property type="match status" value="1"/>
</dbReference>
<dbReference type="STRING" id="106004.A0A1Y2F295"/>
<gene>
    <name evidence="10" type="ORF">BCR35DRAFT_305152</name>
</gene>
<evidence type="ECO:0000256" key="2">
    <source>
        <dbReference type="ARBA" id="ARBA00022723"/>
    </source>
</evidence>
<dbReference type="Pfam" id="PF04082">
    <property type="entry name" value="Fungal_trans"/>
    <property type="match status" value="1"/>
</dbReference>
<keyword evidence="3" id="KW-0862">Zinc</keyword>
<evidence type="ECO:0000256" key="6">
    <source>
        <dbReference type="ARBA" id="ARBA00023163"/>
    </source>
</evidence>
<feature type="region of interest" description="Disordered" evidence="8">
    <location>
        <begin position="114"/>
        <end position="133"/>
    </location>
</feature>
<dbReference type="EMBL" id="MCGR01000030">
    <property type="protein sequence ID" value="ORY77998.1"/>
    <property type="molecule type" value="Genomic_DNA"/>
</dbReference>
<dbReference type="InParanoid" id="A0A1Y2F295"/>
<evidence type="ECO:0000256" key="8">
    <source>
        <dbReference type="SAM" id="MobiDB-lite"/>
    </source>
</evidence>
<keyword evidence="2" id="KW-0479">Metal-binding</keyword>
<dbReference type="InterPro" id="IPR051615">
    <property type="entry name" value="Transcr_Regulatory_Elem"/>
</dbReference>
<dbReference type="InterPro" id="IPR036864">
    <property type="entry name" value="Zn2-C6_fun-type_DNA-bd_sf"/>
</dbReference>
<keyword evidence="4" id="KW-0805">Transcription regulation</keyword>
<evidence type="ECO:0000256" key="3">
    <source>
        <dbReference type="ARBA" id="ARBA00022833"/>
    </source>
</evidence>
<dbReference type="OrthoDB" id="2123952at2759"/>
<dbReference type="SMART" id="SM00066">
    <property type="entry name" value="GAL4"/>
    <property type="match status" value="1"/>
</dbReference>
<dbReference type="GO" id="GO:0006351">
    <property type="term" value="P:DNA-templated transcription"/>
    <property type="evidence" value="ECO:0007669"/>
    <property type="project" value="InterPro"/>
</dbReference>
<comment type="subcellular location">
    <subcellularLocation>
        <location evidence="1">Nucleus</location>
    </subcellularLocation>
</comment>
<feature type="region of interest" description="Disordered" evidence="8">
    <location>
        <begin position="677"/>
        <end position="711"/>
    </location>
</feature>
<dbReference type="Pfam" id="PF00172">
    <property type="entry name" value="Zn_clus"/>
    <property type="match status" value="1"/>
</dbReference>
<dbReference type="Gene3D" id="4.10.240.10">
    <property type="entry name" value="Zn(2)-C6 fungal-type DNA-binding domain"/>
    <property type="match status" value="1"/>
</dbReference>
<dbReference type="PANTHER" id="PTHR31313:SF81">
    <property type="entry name" value="TY1 ENHANCER ACTIVATOR"/>
    <property type="match status" value="1"/>
</dbReference>
<organism evidence="10 11">
    <name type="scientific">Leucosporidium creatinivorum</name>
    <dbReference type="NCBI Taxonomy" id="106004"/>
    <lineage>
        <taxon>Eukaryota</taxon>
        <taxon>Fungi</taxon>
        <taxon>Dikarya</taxon>
        <taxon>Basidiomycota</taxon>
        <taxon>Pucciniomycotina</taxon>
        <taxon>Microbotryomycetes</taxon>
        <taxon>Leucosporidiales</taxon>
        <taxon>Leucosporidium</taxon>
    </lineage>
</organism>
<dbReference type="PROSITE" id="PS00463">
    <property type="entry name" value="ZN2_CY6_FUNGAL_1"/>
    <property type="match status" value="1"/>
</dbReference>
<keyword evidence="7" id="KW-0539">Nucleus</keyword>
<evidence type="ECO:0000256" key="7">
    <source>
        <dbReference type="ARBA" id="ARBA00023242"/>
    </source>
</evidence>
<evidence type="ECO:0000313" key="10">
    <source>
        <dbReference type="EMBL" id="ORY77998.1"/>
    </source>
</evidence>
<dbReference type="GO" id="GO:0000981">
    <property type="term" value="F:DNA-binding transcription factor activity, RNA polymerase II-specific"/>
    <property type="evidence" value="ECO:0007669"/>
    <property type="project" value="InterPro"/>
</dbReference>
<keyword evidence="11" id="KW-1185">Reference proteome</keyword>
<keyword evidence="6" id="KW-0804">Transcription</keyword>
<dbReference type="Proteomes" id="UP000193467">
    <property type="component" value="Unassembled WGS sequence"/>
</dbReference>
<name>A0A1Y2F295_9BASI</name>
<evidence type="ECO:0000256" key="5">
    <source>
        <dbReference type="ARBA" id="ARBA00023125"/>
    </source>
</evidence>
<protein>
    <submittedName>
        <fullName evidence="10">Fungal-specific transcription factor domain-domain-containing protein</fullName>
    </submittedName>
</protein>
<accession>A0A1Y2F295</accession>
<proteinExistence type="predicted"/>
<dbReference type="PANTHER" id="PTHR31313">
    <property type="entry name" value="TY1 ENHANCER ACTIVATOR"/>
    <property type="match status" value="1"/>
</dbReference>
<sequence length="711" mass="77147">MAHAGTSAAQPESLKKKRKLCTAACDSCRSHKKRCSKDDPAGPCSECSLAGIDCRFSVVQRKRGPKKGHLEALESSLTALRRTLAALPSNDPTVEAAMVEHLGSEDFRKVKELSASTLSPPPPRSAPSVSPPSFLTPLPVQAAPTPDFAALFGTLGPPSVPVFNPQPPSPSSIEGQLFLHEGRVALHGSSSGLDILSPYGELYVSLPSTPAASSTPLSAQAQARKLEVARRLWEDDLLPDVEGARILLDLFWSMVHPVVPVVYREAFDAQVEGWVDACGASRESEEGMKAFVEHAPYTLLLVCMYVAAESYNSAEQGRGGKETRIARLAAHANMILETLADDSKSRLVRCQSVIMLAYAALGRGEVRVAWMHIGLAMRLAQDLHLFRDTSAWPEHARQAFSHEETEVGKRCWHACVYLDNIISSIRGQPTAIRDVDWDTALPSTDEPDELNQWRPCLPLPASSPRAVLVATTKSFALSCFNASARLAALGNRILSELYSVRKPSSGAIDRELARSHLDIELRLFYSTLSPSLAVTGPAIPPPHLLSLHCQYYMTQILLNRSFLSSPSATSSISLQATQACRVHATSLLNLVRLQDVFYGLGSATAPMHFFLFAAATVSAHTISHPTDASSSSHASNELQAALFALGQVEATWEGAKCASTLLQDFLRKMGLVEEVQVDEEEDELEEEGDVEREGDEEGGVVSPRVNEFWLA</sequence>
<evidence type="ECO:0000259" key="9">
    <source>
        <dbReference type="PROSITE" id="PS50048"/>
    </source>
</evidence>
<dbReference type="CDD" id="cd00067">
    <property type="entry name" value="GAL4"/>
    <property type="match status" value="1"/>
</dbReference>
<dbReference type="SUPFAM" id="SSF57701">
    <property type="entry name" value="Zn2/Cys6 DNA-binding domain"/>
    <property type="match status" value="1"/>
</dbReference>
<reference evidence="10 11" key="1">
    <citation type="submission" date="2016-07" db="EMBL/GenBank/DDBJ databases">
        <title>Pervasive Adenine N6-methylation of Active Genes in Fungi.</title>
        <authorList>
            <consortium name="DOE Joint Genome Institute"/>
            <person name="Mondo S.J."/>
            <person name="Dannebaum R.O."/>
            <person name="Kuo R.C."/>
            <person name="Labutti K."/>
            <person name="Haridas S."/>
            <person name="Kuo A."/>
            <person name="Salamov A."/>
            <person name="Ahrendt S.R."/>
            <person name="Lipzen A."/>
            <person name="Sullivan W."/>
            <person name="Andreopoulos W.B."/>
            <person name="Clum A."/>
            <person name="Lindquist E."/>
            <person name="Daum C."/>
            <person name="Ramamoorthy G.K."/>
            <person name="Gryganskyi A."/>
            <person name="Culley D."/>
            <person name="Magnuson J.K."/>
            <person name="James T.Y."/>
            <person name="O'Malley M.A."/>
            <person name="Stajich J.E."/>
            <person name="Spatafora J.W."/>
            <person name="Visel A."/>
            <person name="Grigoriev I.V."/>
        </authorList>
    </citation>
    <scope>NUCLEOTIDE SEQUENCE [LARGE SCALE GENOMIC DNA]</scope>
    <source>
        <strain evidence="10 11">62-1032</strain>
    </source>
</reference>
<dbReference type="InterPro" id="IPR001138">
    <property type="entry name" value="Zn2Cys6_DnaBD"/>
</dbReference>
<dbReference type="SMART" id="SM00906">
    <property type="entry name" value="Fungal_trans"/>
    <property type="match status" value="1"/>
</dbReference>
<feature type="compositionally biased region" description="Acidic residues" evidence="8">
    <location>
        <begin position="677"/>
        <end position="698"/>
    </location>
</feature>